<name>A0A8D8GKX9_CULPI</name>
<dbReference type="EMBL" id="HBUE01168792">
    <property type="protein sequence ID" value="CAG6513927.1"/>
    <property type="molecule type" value="Transcribed_RNA"/>
</dbReference>
<dbReference type="EMBL" id="HBUE01274160">
    <property type="protein sequence ID" value="CAG6565408.1"/>
    <property type="molecule type" value="Transcribed_RNA"/>
</dbReference>
<protein>
    <submittedName>
        <fullName evidence="2">(northern house mosquito) hypothetical protein</fullName>
    </submittedName>
</protein>
<feature type="region of interest" description="Disordered" evidence="1">
    <location>
        <begin position="159"/>
        <end position="194"/>
    </location>
</feature>
<evidence type="ECO:0000313" key="2">
    <source>
        <dbReference type="EMBL" id="CAG6513927.1"/>
    </source>
</evidence>
<accession>A0A8D8GKX9</accession>
<evidence type="ECO:0000256" key="1">
    <source>
        <dbReference type="SAM" id="MobiDB-lite"/>
    </source>
</evidence>
<feature type="compositionally biased region" description="Basic residues" evidence="1">
    <location>
        <begin position="159"/>
        <end position="190"/>
    </location>
</feature>
<proteinExistence type="predicted"/>
<sequence length="247" mass="30195">MLLRARRNLNRNRKRMTTKTNLESCLPTRRRTKILRTESKNRTRRKCNRNQNRKRTPSLTRTSLVWIARMKNPFRKRRKRMLLKARRRLNRKRMTTTMILKKCLPTRRRISNLQTESRNKTKRRFQALNRNRKRTLSSTRTFSGWIARMKLRNRLQKVKRRTRKRLPLKRKSPKRRRRRRHSPSRNRKRIPSLTRMSLVGTAKTTTWTTFWTELARAMKRKKLKAKTKKNRKFGRTFTAGSATRMVT</sequence>
<reference evidence="2" key="1">
    <citation type="submission" date="2021-05" db="EMBL/GenBank/DDBJ databases">
        <authorList>
            <person name="Alioto T."/>
            <person name="Alioto T."/>
            <person name="Gomez Garrido J."/>
        </authorList>
    </citation>
    <scope>NUCLEOTIDE SEQUENCE</scope>
</reference>
<organism evidence="2">
    <name type="scientific">Culex pipiens</name>
    <name type="common">House mosquito</name>
    <dbReference type="NCBI Taxonomy" id="7175"/>
    <lineage>
        <taxon>Eukaryota</taxon>
        <taxon>Metazoa</taxon>
        <taxon>Ecdysozoa</taxon>
        <taxon>Arthropoda</taxon>
        <taxon>Hexapoda</taxon>
        <taxon>Insecta</taxon>
        <taxon>Pterygota</taxon>
        <taxon>Neoptera</taxon>
        <taxon>Endopterygota</taxon>
        <taxon>Diptera</taxon>
        <taxon>Nematocera</taxon>
        <taxon>Culicoidea</taxon>
        <taxon>Culicidae</taxon>
        <taxon>Culicinae</taxon>
        <taxon>Culicini</taxon>
        <taxon>Culex</taxon>
        <taxon>Culex</taxon>
    </lineage>
</organism>
<dbReference type="AlphaFoldDB" id="A0A8D8GKX9"/>